<protein>
    <submittedName>
        <fullName evidence="2">Glycosyltransferase</fullName>
    </submittedName>
</protein>
<dbReference type="InterPro" id="IPR001296">
    <property type="entry name" value="Glyco_trans_1"/>
</dbReference>
<comment type="caution">
    <text evidence="2">The sequence shown here is derived from an EMBL/GenBank/DDBJ whole genome shotgun (WGS) entry which is preliminary data.</text>
</comment>
<dbReference type="EMBL" id="JAEMHK010000009">
    <property type="protein sequence ID" value="MBJ6801043.1"/>
    <property type="molecule type" value="Genomic_DNA"/>
</dbReference>
<dbReference type="RefSeq" id="WP_199395541.1">
    <property type="nucleotide sequence ID" value="NZ_JAEMHK010000009.1"/>
</dbReference>
<name>A0ABS0YST9_9BACT</name>
<dbReference type="Pfam" id="PF00534">
    <property type="entry name" value="Glycos_transf_1"/>
    <property type="match status" value="1"/>
</dbReference>
<evidence type="ECO:0000313" key="3">
    <source>
        <dbReference type="Proteomes" id="UP000641025"/>
    </source>
</evidence>
<dbReference type="SUPFAM" id="SSF53756">
    <property type="entry name" value="UDP-Glycosyltransferase/glycogen phosphorylase"/>
    <property type="match status" value="1"/>
</dbReference>
<evidence type="ECO:0000313" key="2">
    <source>
        <dbReference type="EMBL" id="MBJ6801043.1"/>
    </source>
</evidence>
<sequence>MLQRLATLFRRPRPLKVGWLLLGNVNTGSSRIHGLNIHNYLLEQGVESVILQSSPRMFNGLQLSREQQESVLSAGFNVLMFQKVRDENVQAFVQEARRRGIRTVFIQCDCIETDMVTGVDDVVVTSRNLRDFYQGKYGIEAQIIEDAIEVDPSRAKVHAAKEPLGLVWVGHSDNWDSVGMVREVLSLPGGTGFTLKTISNHPDADVPWAIDTVTDEILSQDIAVIPAHLQHWGMAKSSNRLTMFMALGMPVIASPVPSYLDVVQNGRNGFVAGNTPEWLDALAKLRDVETRAAVGKQAREDAKRDFSLDTIGPQWLRFLQSWTRT</sequence>
<gene>
    <name evidence="2" type="ORF">JFN90_12985</name>
</gene>
<evidence type="ECO:0000259" key="1">
    <source>
        <dbReference type="Pfam" id="PF00534"/>
    </source>
</evidence>
<keyword evidence="3" id="KW-1185">Reference proteome</keyword>
<organism evidence="2 3">
    <name type="scientific">Geomonas propionica</name>
    <dbReference type="NCBI Taxonomy" id="2798582"/>
    <lineage>
        <taxon>Bacteria</taxon>
        <taxon>Pseudomonadati</taxon>
        <taxon>Thermodesulfobacteriota</taxon>
        <taxon>Desulfuromonadia</taxon>
        <taxon>Geobacterales</taxon>
        <taxon>Geobacteraceae</taxon>
        <taxon>Geomonas</taxon>
    </lineage>
</organism>
<reference evidence="2 3" key="1">
    <citation type="submission" date="2020-12" db="EMBL/GenBank/DDBJ databases">
        <title>Geomonas sp. Red259, isolated from paddy soil.</title>
        <authorList>
            <person name="Xu Z."/>
            <person name="Zhang Z."/>
            <person name="Masuda Y."/>
            <person name="Itoh H."/>
            <person name="Senoo K."/>
        </authorList>
    </citation>
    <scope>NUCLEOTIDE SEQUENCE [LARGE SCALE GENOMIC DNA]</scope>
    <source>
        <strain evidence="2 3">Red259</strain>
    </source>
</reference>
<accession>A0ABS0YST9</accession>
<proteinExistence type="predicted"/>
<feature type="domain" description="Glycosyl transferase family 1" evidence="1">
    <location>
        <begin position="215"/>
        <end position="299"/>
    </location>
</feature>
<dbReference type="Gene3D" id="3.40.50.2000">
    <property type="entry name" value="Glycogen Phosphorylase B"/>
    <property type="match status" value="1"/>
</dbReference>
<dbReference type="Proteomes" id="UP000641025">
    <property type="component" value="Unassembled WGS sequence"/>
</dbReference>